<name>A0A482WCT4_ASBVE</name>
<accession>A0A482WCT4</accession>
<keyword evidence="2" id="KW-1185">Reference proteome</keyword>
<evidence type="ECO:0000313" key="1">
    <source>
        <dbReference type="EMBL" id="RZC43052.1"/>
    </source>
</evidence>
<gene>
    <name evidence="1" type="ORF">BDFB_001197</name>
</gene>
<comment type="caution">
    <text evidence="1">The sequence shown here is derived from an EMBL/GenBank/DDBJ whole genome shotgun (WGS) entry which is preliminary data.</text>
</comment>
<sequence length="59" mass="7161">MPRIRRRANSLRLSDFDRIIGMREVDFSVRDISQRKNKIFWYQITPSISVPHSFHIIEM</sequence>
<organism evidence="1 2">
    <name type="scientific">Asbolus verrucosus</name>
    <name type="common">Desert ironclad beetle</name>
    <dbReference type="NCBI Taxonomy" id="1661398"/>
    <lineage>
        <taxon>Eukaryota</taxon>
        <taxon>Metazoa</taxon>
        <taxon>Ecdysozoa</taxon>
        <taxon>Arthropoda</taxon>
        <taxon>Hexapoda</taxon>
        <taxon>Insecta</taxon>
        <taxon>Pterygota</taxon>
        <taxon>Neoptera</taxon>
        <taxon>Endopterygota</taxon>
        <taxon>Coleoptera</taxon>
        <taxon>Polyphaga</taxon>
        <taxon>Cucujiformia</taxon>
        <taxon>Tenebrionidae</taxon>
        <taxon>Pimeliinae</taxon>
        <taxon>Asbolus</taxon>
    </lineage>
</organism>
<dbReference type="AlphaFoldDB" id="A0A482WCT4"/>
<dbReference type="EMBL" id="QDEB01002254">
    <property type="protein sequence ID" value="RZC43052.1"/>
    <property type="molecule type" value="Genomic_DNA"/>
</dbReference>
<proteinExistence type="predicted"/>
<reference evidence="1 2" key="1">
    <citation type="submission" date="2017-03" db="EMBL/GenBank/DDBJ databases">
        <title>Genome of the blue death feigning beetle - Asbolus verrucosus.</title>
        <authorList>
            <person name="Rider S.D."/>
        </authorList>
    </citation>
    <scope>NUCLEOTIDE SEQUENCE [LARGE SCALE GENOMIC DNA]</scope>
    <source>
        <strain evidence="1">Butters</strain>
        <tissue evidence="1">Head and leg muscle</tissue>
    </source>
</reference>
<protein>
    <submittedName>
        <fullName evidence="1">Uncharacterized protein</fullName>
    </submittedName>
</protein>
<evidence type="ECO:0000313" key="2">
    <source>
        <dbReference type="Proteomes" id="UP000292052"/>
    </source>
</evidence>
<dbReference type="Proteomes" id="UP000292052">
    <property type="component" value="Unassembled WGS sequence"/>
</dbReference>